<protein>
    <submittedName>
        <fullName evidence="1">Uncharacterized protein</fullName>
    </submittedName>
</protein>
<evidence type="ECO:0000313" key="2">
    <source>
        <dbReference type="Proteomes" id="UP000540079"/>
    </source>
</evidence>
<accession>A0A849CRB8</accession>
<proteinExistence type="predicted"/>
<reference evidence="1 2" key="1">
    <citation type="journal article" date="2018" name="Front. Microbiol.">
        <title>Genetic and Phylogenetic Characteristics of Pasteurella multocida Isolates From Different Host Species.</title>
        <authorList>
            <person name="Peng Z."/>
            <person name="Liang W."/>
            <person name="Wang F."/>
            <person name="Xu Z."/>
            <person name="Xie Z."/>
            <person name="Lian Z."/>
            <person name="Hua L."/>
            <person name="Zhou R."/>
            <person name="Chen H."/>
            <person name="Wu B."/>
        </authorList>
    </citation>
    <scope>NUCLEOTIDE SEQUENCE [LARGE SCALE GENOMIC DNA]</scope>
    <source>
        <strain evidence="1 2">HNA06</strain>
    </source>
</reference>
<dbReference type="EMBL" id="PPVL01000005">
    <property type="protein sequence ID" value="NNI79020.1"/>
    <property type="molecule type" value="Genomic_DNA"/>
</dbReference>
<sequence length="64" mass="7324">MLFLTRRKARKCTSGVQSERKDKSAWLSETFLKMTALLYPKAKGASLPLLPFHYITTTSNCSWL</sequence>
<dbReference type="Proteomes" id="UP000540079">
    <property type="component" value="Unassembled WGS sequence"/>
</dbReference>
<organism evidence="1 2">
    <name type="scientific">Pasteurella multocida</name>
    <dbReference type="NCBI Taxonomy" id="747"/>
    <lineage>
        <taxon>Bacteria</taxon>
        <taxon>Pseudomonadati</taxon>
        <taxon>Pseudomonadota</taxon>
        <taxon>Gammaproteobacteria</taxon>
        <taxon>Pasteurellales</taxon>
        <taxon>Pasteurellaceae</taxon>
        <taxon>Pasteurella</taxon>
    </lineage>
</organism>
<comment type="caution">
    <text evidence="1">The sequence shown here is derived from an EMBL/GenBank/DDBJ whole genome shotgun (WGS) entry which is preliminary data.</text>
</comment>
<evidence type="ECO:0000313" key="1">
    <source>
        <dbReference type="EMBL" id="NNI79020.1"/>
    </source>
</evidence>
<gene>
    <name evidence="1" type="ORF">C2800_06260</name>
</gene>
<dbReference type="AlphaFoldDB" id="A0A849CRB8"/>
<name>A0A849CRB8_PASMD</name>